<evidence type="ECO:0000313" key="4">
    <source>
        <dbReference type="Proteomes" id="UP000187209"/>
    </source>
</evidence>
<comment type="caution">
    <text evidence="3">The sequence shown here is derived from an EMBL/GenBank/DDBJ whole genome shotgun (WGS) entry which is preliminary data.</text>
</comment>
<gene>
    <name evidence="3" type="ORF">SteCoe_38568</name>
</gene>
<evidence type="ECO:0000256" key="2">
    <source>
        <dbReference type="ARBA" id="ARBA00023054"/>
    </source>
</evidence>
<dbReference type="Pfam" id="PF07047">
    <property type="entry name" value="OPA3"/>
    <property type="match status" value="1"/>
</dbReference>
<dbReference type="EMBL" id="MPUH01002248">
    <property type="protein sequence ID" value="OMJ65294.1"/>
    <property type="molecule type" value="Genomic_DNA"/>
</dbReference>
<evidence type="ECO:0000256" key="1">
    <source>
        <dbReference type="ARBA" id="ARBA00007584"/>
    </source>
</evidence>
<evidence type="ECO:0008006" key="5">
    <source>
        <dbReference type="Google" id="ProtNLM"/>
    </source>
</evidence>
<keyword evidence="4" id="KW-1185">Reference proteome</keyword>
<name>A0A1R2ALC8_9CILI</name>
<sequence length="165" mass="18834">MIPFVKIASLLIKLFTKPVSNYLKASLKVGGAKRPRSQKFLIYFGQKYHRFNVKLTRSLSNMSSTNYIKPLCDEKALDSGAEFIGELIAYGTLMTWGIYELNRLNRDAKIKEQKVLNILSSLQSSLATLNEDYDKFFDEVQKIREEIEASAIKPQESESNIELSN</sequence>
<proteinExistence type="inferred from homology"/>
<evidence type="ECO:0000313" key="3">
    <source>
        <dbReference type="EMBL" id="OMJ65294.1"/>
    </source>
</evidence>
<dbReference type="GO" id="GO:0005739">
    <property type="term" value="C:mitochondrion"/>
    <property type="evidence" value="ECO:0007669"/>
    <property type="project" value="TreeGrafter"/>
</dbReference>
<keyword evidence="2" id="KW-0175">Coiled coil</keyword>
<comment type="similarity">
    <text evidence="1">Belongs to the OPA3 family.</text>
</comment>
<protein>
    <recommendedName>
        <fullName evidence="5">OPA3-like protein</fullName>
    </recommendedName>
</protein>
<dbReference type="GO" id="GO:0019216">
    <property type="term" value="P:regulation of lipid metabolic process"/>
    <property type="evidence" value="ECO:0007669"/>
    <property type="project" value="TreeGrafter"/>
</dbReference>
<dbReference type="InterPro" id="IPR010754">
    <property type="entry name" value="OPA3-like"/>
</dbReference>
<dbReference type="PANTHER" id="PTHR12499:SF0">
    <property type="entry name" value="OPTIC ATROPHY 3 PROTEIN"/>
    <property type="match status" value="1"/>
</dbReference>
<reference evidence="3 4" key="1">
    <citation type="submission" date="2016-11" db="EMBL/GenBank/DDBJ databases">
        <title>The macronuclear genome of Stentor coeruleus: a giant cell with tiny introns.</title>
        <authorList>
            <person name="Slabodnick M."/>
            <person name="Ruby J.G."/>
            <person name="Reiff S.B."/>
            <person name="Swart E.C."/>
            <person name="Gosai S."/>
            <person name="Prabakaran S."/>
            <person name="Witkowska E."/>
            <person name="Larue G.E."/>
            <person name="Fisher S."/>
            <person name="Freeman R.M."/>
            <person name="Gunawardena J."/>
            <person name="Chu W."/>
            <person name="Stover N.A."/>
            <person name="Gregory B.D."/>
            <person name="Nowacki M."/>
            <person name="Derisi J."/>
            <person name="Roy S.W."/>
            <person name="Marshall W.F."/>
            <person name="Sood P."/>
        </authorList>
    </citation>
    <scope>NUCLEOTIDE SEQUENCE [LARGE SCALE GENOMIC DNA]</scope>
    <source>
        <strain evidence="3">WM001</strain>
    </source>
</reference>
<organism evidence="3 4">
    <name type="scientific">Stentor coeruleus</name>
    <dbReference type="NCBI Taxonomy" id="5963"/>
    <lineage>
        <taxon>Eukaryota</taxon>
        <taxon>Sar</taxon>
        <taxon>Alveolata</taxon>
        <taxon>Ciliophora</taxon>
        <taxon>Postciliodesmatophora</taxon>
        <taxon>Heterotrichea</taxon>
        <taxon>Heterotrichida</taxon>
        <taxon>Stentoridae</taxon>
        <taxon>Stentor</taxon>
    </lineage>
</organism>
<dbReference type="OrthoDB" id="2129069at2759"/>
<accession>A0A1R2ALC8</accession>
<dbReference type="PANTHER" id="PTHR12499">
    <property type="entry name" value="OPTIC ATROPHY 3 PROTEIN OPA3"/>
    <property type="match status" value="1"/>
</dbReference>
<dbReference type="Proteomes" id="UP000187209">
    <property type="component" value="Unassembled WGS sequence"/>
</dbReference>
<dbReference type="AlphaFoldDB" id="A0A1R2ALC8"/>